<evidence type="ECO:0000313" key="4">
    <source>
        <dbReference type="EMBL" id="AST09389.1"/>
    </source>
</evidence>
<accession>A0A223FN32</accession>
<evidence type="ECO:0000256" key="1">
    <source>
        <dbReference type="ARBA" id="ARBA00022737"/>
    </source>
</evidence>
<dbReference type="InterPro" id="IPR002110">
    <property type="entry name" value="Ankyrin_rpt"/>
</dbReference>
<keyword evidence="2 3" id="KW-0040">ANK repeat</keyword>
<evidence type="ECO:0000256" key="2">
    <source>
        <dbReference type="ARBA" id="ARBA00023043"/>
    </source>
</evidence>
<dbReference type="InterPro" id="IPR051637">
    <property type="entry name" value="Ank_repeat_dom-contain_49"/>
</dbReference>
<evidence type="ECO:0000256" key="3">
    <source>
        <dbReference type="PROSITE-ProRule" id="PRU00023"/>
    </source>
</evidence>
<reference evidence="4" key="1">
    <citation type="journal article" date="2017" name="Virus Genes">
        <title>Two novel poxviruses with unusual genome rearrangements: NY_014 and Murmansk.</title>
        <authorList>
            <person name="Smithson C."/>
            <person name="Meyer H."/>
            <person name="Gigante C.M."/>
            <person name="Gao J."/>
            <person name="Zhao H."/>
            <person name="Batra D."/>
            <person name="Damon I."/>
            <person name="Upton C."/>
            <person name="Li Y."/>
        </authorList>
    </citation>
    <scope>NUCLEOTIDE SEQUENCE [LARGE SCALE GENOMIC DNA]</scope>
    <source>
        <strain evidence="4">LEIV-11411</strain>
    </source>
</reference>
<dbReference type="InterPro" id="IPR036770">
    <property type="entry name" value="Ankyrin_rpt-contain_sf"/>
</dbReference>
<dbReference type="PANTHER" id="PTHR24180">
    <property type="entry name" value="CYCLIN-DEPENDENT KINASE INHIBITOR 2C-RELATED"/>
    <property type="match status" value="1"/>
</dbReference>
<dbReference type="PROSITE" id="PS50297">
    <property type="entry name" value="ANK_REP_REGION"/>
    <property type="match status" value="1"/>
</dbReference>
<dbReference type="OrthoDB" id="4318at10239"/>
<name>A0A223FN32_9POXV</name>
<organism evidence="4">
    <name type="scientific">Murmansk poxvirus</name>
    <dbReference type="NCBI Taxonomy" id="2025359"/>
    <lineage>
        <taxon>Viruses</taxon>
        <taxon>Varidnaviria</taxon>
        <taxon>Bamfordvirae</taxon>
        <taxon>Nucleocytoviricota</taxon>
        <taxon>Pokkesviricetes</taxon>
        <taxon>Chitovirales</taxon>
        <taxon>Poxviridae</taxon>
        <taxon>Chordopoxvirinae</taxon>
        <taxon>Centapoxvirus</taxon>
        <taxon>Centapoxvirus microtuspox</taxon>
        <taxon>Murmansk microtuspox virus</taxon>
    </lineage>
</organism>
<sequence>MESNYYVFEYIKSENIDLKHLEKLIDGLDDVQITNNDLNLVETYATTRNPDPEVFKMLLDKKVPICSNLSYGETYVIYDDSFDDDTIINYDDKQGKTALYYYITTRHLFDSEISLDVIKSLTSNSDKVEDYTYNGKTVVQYYVKEAIVKRDIFDALFVKNVCNHHDIIIILYEYLNSHMNDIDMYIVNKIINQCNETNVLSLLFNKKNYNSDVFILILKHFDVQSILRRYLYHAYKIKIDIIKCIVKAGAKLYRNKSINDYFQTTIYEKYENIVNYILKNGISDNEDDDNILICPLLINDKISKNVLIKLLISCIPYVNINEQDSFGNTLLYHAVELNHVDLVKLMLDNGADINIKNNIGKTCLNKAIYETRMNKFSYDVNDNYENAVKITELLIRKVPTIETIKRSAITLYDPRICICDDVLKLCIKYFVLVDNDYKDNRITVPEYLDKCIEEINKLKQQKYGNSNPLDLVYGNKNISVSLINNLVRYVRNPQFMTSYEVYTEVNELNKSIIEKRDLIDKTLEKISTEDNLMSKLPYDIGFRIILQSMQ</sequence>
<keyword evidence="5" id="KW-1185">Reference proteome</keyword>
<dbReference type="Pfam" id="PF12796">
    <property type="entry name" value="Ank_2"/>
    <property type="match status" value="1"/>
</dbReference>
<dbReference type="PROSITE" id="PS50088">
    <property type="entry name" value="ANK_REPEAT"/>
    <property type="match status" value="1"/>
</dbReference>
<feature type="repeat" description="ANK" evidence="3">
    <location>
        <begin position="326"/>
        <end position="358"/>
    </location>
</feature>
<dbReference type="PANTHER" id="PTHR24180:SF45">
    <property type="entry name" value="POLY [ADP-RIBOSE] POLYMERASE TANKYRASE"/>
    <property type="match status" value="1"/>
</dbReference>
<dbReference type="Gene3D" id="1.25.40.20">
    <property type="entry name" value="Ankyrin repeat-containing domain"/>
    <property type="match status" value="2"/>
</dbReference>
<proteinExistence type="predicted"/>
<dbReference type="EMBL" id="MF001304">
    <property type="protein sequence ID" value="AST09389.1"/>
    <property type="molecule type" value="Genomic_DNA"/>
</dbReference>
<dbReference type="Proteomes" id="UP000217350">
    <property type="component" value="Segment"/>
</dbReference>
<dbReference type="SUPFAM" id="SSF48403">
    <property type="entry name" value="Ankyrin repeat"/>
    <property type="match status" value="1"/>
</dbReference>
<evidence type="ECO:0000313" key="5">
    <source>
        <dbReference type="Proteomes" id="UP000217350"/>
    </source>
</evidence>
<keyword evidence="1" id="KW-0677">Repeat</keyword>
<protein>
    <submittedName>
        <fullName evidence="4">Uncharacterized protein</fullName>
    </submittedName>
</protein>
<gene>
    <name evidence="4" type="ORF">Murmansk-194</name>
</gene>
<dbReference type="SMART" id="SM00248">
    <property type="entry name" value="ANK"/>
    <property type="match status" value="5"/>
</dbReference>